<evidence type="ECO:0000313" key="3">
    <source>
        <dbReference type="Proteomes" id="UP001152484"/>
    </source>
</evidence>
<protein>
    <submittedName>
        <fullName evidence="2">Uncharacterized protein</fullName>
    </submittedName>
</protein>
<sequence length="214" mass="23402">MKTNTLVSAGASSDENRVAAEEDGSRSQTNFDFPPESFWVPKDSEQDWFHQNATMQRKSSLKLARSSVTGNCHHHHHHSSNPFSHRSLSTLNHHDHNKSSLLALPISDANLWHNKAAAKTRMLFRSRSEPGGKGRLVTDGAEPGSPVVSCTGRVRSMKKEAGKKTGLWKTLRTALRGRLGVRRPRVVNNAGSESASSAGAESGRWSDSLNGNNN</sequence>
<evidence type="ECO:0000256" key="1">
    <source>
        <dbReference type="SAM" id="MobiDB-lite"/>
    </source>
</evidence>
<name>A0A9P1DZG2_CUSEU</name>
<feature type="region of interest" description="Disordered" evidence="1">
    <location>
        <begin position="185"/>
        <end position="214"/>
    </location>
</feature>
<dbReference type="PANTHER" id="PTHR34120:SF15">
    <property type="entry name" value="CALCIUM_CALMODULIN PROTEIN KINASE"/>
    <property type="match status" value="1"/>
</dbReference>
<feature type="compositionally biased region" description="Basic and acidic residues" evidence="1">
    <location>
        <begin position="14"/>
        <end position="25"/>
    </location>
</feature>
<feature type="compositionally biased region" description="Polar residues" evidence="1">
    <location>
        <begin position="1"/>
        <end position="13"/>
    </location>
</feature>
<feature type="compositionally biased region" description="Polar residues" evidence="1">
    <location>
        <begin position="80"/>
        <end position="91"/>
    </location>
</feature>
<dbReference type="Proteomes" id="UP001152484">
    <property type="component" value="Unassembled WGS sequence"/>
</dbReference>
<feature type="region of interest" description="Disordered" evidence="1">
    <location>
        <begin position="59"/>
        <end position="91"/>
    </location>
</feature>
<dbReference type="OrthoDB" id="696504at2759"/>
<feature type="compositionally biased region" description="Low complexity" evidence="1">
    <location>
        <begin position="186"/>
        <end position="203"/>
    </location>
</feature>
<dbReference type="AlphaFoldDB" id="A0A9P1DZG2"/>
<dbReference type="EMBL" id="CAMAPE010000005">
    <property type="protein sequence ID" value="CAH9065696.1"/>
    <property type="molecule type" value="Genomic_DNA"/>
</dbReference>
<organism evidence="2 3">
    <name type="scientific">Cuscuta europaea</name>
    <name type="common">European dodder</name>
    <dbReference type="NCBI Taxonomy" id="41803"/>
    <lineage>
        <taxon>Eukaryota</taxon>
        <taxon>Viridiplantae</taxon>
        <taxon>Streptophyta</taxon>
        <taxon>Embryophyta</taxon>
        <taxon>Tracheophyta</taxon>
        <taxon>Spermatophyta</taxon>
        <taxon>Magnoliopsida</taxon>
        <taxon>eudicotyledons</taxon>
        <taxon>Gunneridae</taxon>
        <taxon>Pentapetalae</taxon>
        <taxon>asterids</taxon>
        <taxon>lamiids</taxon>
        <taxon>Solanales</taxon>
        <taxon>Convolvulaceae</taxon>
        <taxon>Cuscuteae</taxon>
        <taxon>Cuscuta</taxon>
        <taxon>Cuscuta subgen. Cuscuta</taxon>
    </lineage>
</organism>
<proteinExistence type="predicted"/>
<comment type="caution">
    <text evidence="2">The sequence shown here is derived from an EMBL/GenBank/DDBJ whole genome shotgun (WGS) entry which is preliminary data.</text>
</comment>
<evidence type="ECO:0000313" key="2">
    <source>
        <dbReference type="EMBL" id="CAH9065696.1"/>
    </source>
</evidence>
<reference evidence="2" key="1">
    <citation type="submission" date="2022-07" db="EMBL/GenBank/DDBJ databases">
        <authorList>
            <person name="Macas J."/>
            <person name="Novak P."/>
            <person name="Neumann P."/>
        </authorList>
    </citation>
    <scope>NUCLEOTIDE SEQUENCE</scope>
</reference>
<dbReference type="PANTHER" id="PTHR34120">
    <property type="entry name" value="EXPRESSED PROTEIN"/>
    <property type="match status" value="1"/>
</dbReference>
<keyword evidence="3" id="KW-1185">Reference proteome</keyword>
<feature type="compositionally biased region" description="Polar residues" evidence="1">
    <location>
        <begin position="205"/>
        <end position="214"/>
    </location>
</feature>
<gene>
    <name evidence="2" type="ORF">CEURO_LOCUS2266</name>
</gene>
<feature type="region of interest" description="Disordered" evidence="1">
    <location>
        <begin position="1"/>
        <end position="36"/>
    </location>
</feature>
<accession>A0A9P1DZG2</accession>